<dbReference type="RefSeq" id="WP_160410745.1">
    <property type="nucleotide sequence ID" value="NZ_WSES01000012.1"/>
</dbReference>
<organism evidence="1 2">
    <name type="scientific">Massilia cellulosiltytica</name>
    <dbReference type="NCBI Taxonomy" id="2683234"/>
    <lineage>
        <taxon>Bacteria</taxon>
        <taxon>Pseudomonadati</taxon>
        <taxon>Pseudomonadota</taxon>
        <taxon>Betaproteobacteria</taxon>
        <taxon>Burkholderiales</taxon>
        <taxon>Oxalobacteraceae</taxon>
        <taxon>Telluria group</taxon>
        <taxon>Massilia</taxon>
    </lineage>
</organism>
<gene>
    <name evidence="1" type="ORF">GPY61_30320</name>
</gene>
<keyword evidence="2" id="KW-1185">Reference proteome</keyword>
<protein>
    <recommendedName>
        <fullName evidence="3">RiboL-PSP-HEPN domain-containing protein</fullName>
    </recommendedName>
</protein>
<comment type="caution">
    <text evidence="1">The sequence shown here is derived from an EMBL/GenBank/DDBJ whole genome shotgun (WGS) entry which is preliminary data.</text>
</comment>
<proteinExistence type="predicted"/>
<sequence length="229" mass="26230">MEVTDLDDDGWGRLMKEIELDGRELEKLGQNLDAGFVWLSLLQDILPILRRFIDHLKSIDDVVHHLPNKDNVRHRFLIGMLFGGVVSAYEGMVHDFVDLLMNCDNYRSIERIKNIEANDLNRLRIKQGLGWDELTLALGKATLNHPNIVARILNSLFEFSVPEADEDVLEHLIKMRNDFTHNNGFNNAGEAYGVSWEQLSNFIVGMDELVAMYVQNVQAHAHCFLEKTS</sequence>
<evidence type="ECO:0000313" key="1">
    <source>
        <dbReference type="EMBL" id="MVW64230.1"/>
    </source>
</evidence>
<evidence type="ECO:0008006" key="3">
    <source>
        <dbReference type="Google" id="ProtNLM"/>
    </source>
</evidence>
<dbReference type="EMBL" id="WSES01000012">
    <property type="protein sequence ID" value="MVW64230.1"/>
    <property type="molecule type" value="Genomic_DNA"/>
</dbReference>
<name>A0A7X3G5U8_9BURK</name>
<evidence type="ECO:0000313" key="2">
    <source>
        <dbReference type="Proteomes" id="UP000443353"/>
    </source>
</evidence>
<accession>A0A7X3G5U8</accession>
<dbReference type="Proteomes" id="UP000443353">
    <property type="component" value="Unassembled WGS sequence"/>
</dbReference>
<dbReference type="AlphaFoldDB" id="A0A7X3G5U8"/>
<reference evidence="1 2" key="1">
    <citation type="submission" date="2019-12" db="EMBL/GenBank/DDBJ databases">
        <authorList>
            <person name="Li C."/>
            <person name="Zhao J."/>
        </authorList>
    </citation>
    <scope>NUCLEOTIDE SEQUENCE [LARGE SCALE GENOMIC DNA]</scope>
    <source>
        <strain evidence="1 2">NEAU-DD11</strain>
    </source>
</reference>